<dbReference type="GO" id="GO:0008757">
    <property type="term" value="F:S-adenosylmethionine-dependent methyltransferase activity"/>
    <property type="evidence" value="ECO:0007669"/>
    <property type="project" value="InterPro"/>
</dbReference>
<dbReference type="Gene3D" id="3.40.50.150">
    <property type="entry name" value="Vaccinia Virus protein VP39"/>
    <property type="match status" value="1"/>
</dbReference>
<feature type="domain" description="Methyltransferase type 11" evidence="1">
    <location>
        <begin position="58"/>
        <end position="152"/>
    </location>
</feature>
<dbReference type="CDD" id="cd02440">
    <property type="entry name" value="AdoMet_MTases"/>
    <property type="match status" value="1"/>
</dbReference>
<dbReference type="Proteomes" id="UP000515151">
    <property type="component" value="Chromosome 3"/>
</dbReference>
<protein>
    <submittedName>
        <fullName evidence="3">Methyltransferase DDB_G0268948</fullName>
    </submittedName>
</protein>
<name>A0A6P8CNG9_PUNGR</name>
<dbReference type="PANTHER" id="PTHR44575:SF2">
    <property type="entry name" value="OS01G0589200 PROTEIN"/>
    <property type="match status" value="1"/>
</dbReference>
<evidence type="ECO:0000313" key="3">
    <source>
        <dbReference type="RefSeq" id="XP_031385045.1"/>
    </source>
</evidence>
<sequence>MFVPSWTTDSEQEGEWEKVMAGLFDKQAEVYAKARPTYPRELYEKLAALTPGHTLAWDVGTGNGQAAIGVAQHYEQVIATDVSESQLKHAMPHPRVQYIHTPLSLSDEELVTTLGGENSIDLITVATAAHWFDLPMFYSLVDRLLRKPGGLVAVWTYQGFEVSPTFDPILKRFTDTTMPYWKPNAQYVFDQYRTLPFPFESVGLGSEGSPYMMELHKEISFDGFMQLLKSVSAVTTAKEHGIDLLSEEVVKEFERAWGGPTLVRSVMCKLFMLTGRARI</sequence>
<dbReference type="RefSeq" id="XP_031385045.1">
    <property type="nucleotide sequence ID" value="XM_031529185.1"/>
</dbReference>
<dbReference type="Pfam" id="PF08241">
    <property type="entry name" value="Methyltransf_11"/>
    <property type="match status" value="1"/>
</dbReference>
<keyword evidence="3" id="KW-0808">Transferase</keyword>
<dbReference type="AlphaFoldDB" id="A0A6P8CNG9"/>
<dbReference type="InterPro" id="IPR013216">
    <property type="entry name" value="Methyltransf_11"/>
</dbReference>
<gene>
    <name evidence="3" type="primary">LOC116198917</name>
</gene>
<dbReference type="SUPFAM" id="SSF53335">
    <property type="entry name" value="S-adenosyl-L-methionine-dependent methyltransferases"/>
    <property type="match status" value="1"/>
</dbReference>
<keyword evidence="3" id="KW-0489">Methyltransferase</keyword>
<evidence type="ECO:0000313" key="2">
    <source>
        <dbReference type="Proteomes" id="UP000515151"/>
    </source>
</evidence>
<organism evidence="2 3">
    <name type="scientific">Punica granatum</name>
    <name type="common">Pomegranate</name>
    <dbReference type="NCBI Taxonomy" id="22663"/>
    <lineage>
        <taxon>Eukaryota</taxon>
        <taxon>Viridiplantae</taxon>
        <taxon>Streptophyta</taxon>
        <taxon>Embryophyta</taxon>
        <taxon>Tracheophyta</taxon>
        <taxon>Spermatophyta</taxon>
        <taxon>Magnoliopsida</taxon>
        <taxon>eudicotyledons</taxon>
        <taxon>Gunneridae</taxon>
        <taxon>Pentapetalae</taxon>
        <taxon>rosids</taxon>
        <taxon>malvids</taxon>
        <taxon>Myrtales</taxon>
        <taxon>Lythraceae</taxon>
        <taxon>Punica</taxon>
    </lineage>
</organism>
<dbReference type="PANTHER" id="PTHR44575">
    <property type="entry name" value="OS01G0589200 PROTEIN"/>
    <property type="match status" value="1"/>
</dbReference>
<keyword evidence="2" id="KW-1185">Reference proteome</keyword>
<dbReference type="OrthoDB" id="10027013at2759"/>
<dbReference type="GO" id="GO:0032259">
    <property type="term" value="P:methylation"/>
    <property type="evidence" value="ECO:0007669"/>
    <property type="project" value="UniProtKB-KW"/>
</dbReference>
<reference evidence="3" key="2">
    <citation type="submission" date="2025-08" db="UniProtKB">
        <authorList>
            <consortium name="RefSeq"/>
        </authorList>
    </citation>
    <scope>IDENTIFICATION</scope>
    <source>
        <tissue evidence="3">Leaf</tissue>
    </source>
</reference>
<reference evidence="2" key="1">
    <citation type="journal article" date="2020" name="Plant Biotechnol. J.">
        <title>The pomegranate (Punica granatum L.) draft genome dissects genetic divergence between soft- and hard-seeded cultivars.</title>
        <authorList>
            <person name="Luo X."/>
            <person name="Li H."/>
            <person name="Wu Z."/>
            <person name="Yao W."/>
            <person name="Zhao P."/>
            <person name="Cao D."/>
            <person name="Yu H."/>
            <person name="Li K."/>
            <person name="Poudel K."/>
            <person name="Zhao D."/>
            <person name="Zhang F."/>
            <person name="Xia X."/>
            <person name="Chen L."/>
            <person name="Wang Q."/>
            <person name="Jing D."/>
            <person name="Cao S."/>
        </authorList>
    </citation>
    <scope>NUCLEOTIDE SEQUENCE [LARGE SCALE GENOMIC DNA]</scope>
    <source>
        <strain evidence="2">cv. Tunisia</strain>
    </source>
</reference>
<dbReference type="InterPro" id="IPR029063">
    <property type="entry name" value="SAM-dependent_MTases_sf"/>
</dbReference>
<dbReference type="GeneID" id="116198917"/>
<evidence type="ECO:0000259" key="1">
    <source>
        <dbReference type="Pfam" id="PF08241"/>
    </source>
</evidence>
<accession>A0A6P8CNG9</accession>
<proteinExistence type="predicted"/>